<keyword evidence="2 3" id="KW-0808">Transferase</keyword>
<dbReference type="Gene3D" id="3.40.50.150">
    <property type="entry name" value="Vaccinia Virus protein VP39"/>
    <property type="match status" value="1"/>
</dbReference>
<evidence type="ECO:0000313" key="4">
    <source>
        <dbReference type="Proteomes" id="UP000236723"/>
    </source>
</evidence>
<reference evidence="4" key="1">
    <citation type="submission" date="2016-10" db="EMBL/GenBank/DDBJ databases">
        <authorList>
            <person name="Varghese N."/>
            <person name="Submissions S."/>
        </authorList>
    </citation>
    <scope>NUCLEOTIDE SEQUENCE [LARGE SCALE GENOMIC DNA]</scope>
    <source>
        <strain evidence="4">DSM 43163</strain>
    </source>
</reference>
<organism evidence="3 4">
    <name type="scientific">Thermomonospora echinospora</name>
    <dbReference type="NCBI Taxonomy" id="1992"/>
    <lineage>
        <taxon>Bacteria</taxon>
        <taxon>Bacillati</taxon>
        <taxon>Actinomycetota</taxon>
        <taxon>Actinomycetes</taxon>
        <taxon>Streptosporangiales</taxon>
        <taxon>Thermomonosporaceae</taxon>
        <taxon>Thermomonospora</taxon>
    </lineage>
</organism>
<dbReference type="OrthoDB" id="240750at2"/>
<dbReference type="Pfam" id="PF13578">
    <property type="entry name" value="Methyltransf_24"/>
    <property type="match status" value="1"/>
</dbReference>
<evidence type="ECO:0000313" key="3">
    <source>
        <dbReference type="EMBL" id="SEF81858.1"/>
    </source>
</evidence>
<evidence type="ECO:0000256" key="2">
    <source>
        <dbReference type="ARBA" id="ARBA00022679"/>
    </source>
</evidence>
<dbReference type="PANTHER" id="PTHR40048">
    <property type="entry name" value="RHAMNOSYL O-METHYLTRANSFERASE"/>
    <property type="match status" value="1"/>
</dbReference>
<keyword evidence="1 3" id="KW-0489">Methyltransferase</keyword>
<dbReference type="RefSeq" id="WP_103936453.1">
    <property type="nucleotide sequence ID" value="NZ_FNVO01000002.1"/>
</dbReference>
<protein>
    <submittedName>
        <fullName evidence="3">Predicted O-methyltransferase YrrM</fullName>
    </submittedName>
</protein>
<dbReference type="InterPro" id="IPR029063">
    <property type="entry name" value="SAM-dependent_MTases_sf"/>
</dbReference>
<dbReference type="GO" id="GO:0005886">
    <property type="term" value="C:plasma membrane"/>
    <property type="evidence" value="ECO:0007669"/>
    <property type="project" value="TreeGrafter"/>
</dbReference>
<dbReference type="GO" id="GO:0008168">
    <property type="term" value="F:methyltransferase activity"/>
    <property type="evidence" value="ECO:0007669"/>
    <property type="project" value="UniProtKB-KW"/>
</dbReference>
<dbReference type="AlphaFoldDB" id="A0A1H5V517"/>
<evidence type="ECO:0000256" key="1">
    <source>
        <dbReference type="ARBA" id="ARBA00022603"/>
    </source>
</evidence>
<proteinExistence type="predicted"/>
<accession>A0A1H5V517</accession>
<name>A0A1H5V517_9ACTN</name>
<dbReference type="PANTHER" id="PTHR40048:SF1">
    <property type="entry name" value="RHAMNOSYL O-METHYLTRANSFERASE"/>
    <property type="match status" value="1"/>
</dbReference>
<keyword evidence="4" id="KW-1185">Reference proteome</keyword>
<sequence length="229" mass="24407">MTETATAAPGNPAGRPPMPADLLRAAQAAKGFMPPAEGRALYETALAYGGRGPMLEIGSYCGKSAIYFGAAAREVGTVLVTVDHHHGSEENQAGWEHHDPSLVDPLTGRMDTLPTFRRTIGAAGLEDQVIAIVGTSRAVAALWHTPLSLLFIDGGHAEDLAQADYEDWARWVMVGGALVIHDVFPDPADGGQAPYHVHQRALASGVFTERRVEGSLRVLERVNDRDPVG</sequence>
<gene>
    <name evidence="3" type="ORF">SAMN04489712_102149</name>
</gene>
<dbReference type="Proteomes" id="UP000236723">
    <property type="component" value="Unassembled WGS sequence"/>
</dbReference>
<dbReference type="GO" id="GO:0032259">
    <property type="term" value="P:methylation"/>
    <property type="evidence" value="ECO:0007669"/>
    <property type="project" value="UniProtKB-KW"/>
</dbReference>
<dbReference type="EMBL" id="FNVO01000002">
    <property type="protein sequence ID" value="SEF81858.1"/>
    <property type="molecule type" value="Genomic_DNA"/>
</dbReference>
<dbReference type="SUPFAM" id="SSF53335">
    <property type="entry name" value="S-adenosyl-L-methionine-dependent methyltransferases"/>
    <property type="match status" value="1"/>
</dbReference>
<dbReference type="GO" id="GO:0071770">
    <property type="term" value="P:DIM/DIP cell wall layer assembly"/>
    <property type="evidence" value="ECO:0007669"/>
    <property type="project" value="TreeGrafter"/>
</dbReference>